<evidence type="ECO:0000259" key="8">
    <source>
        <dbReference type="Pfam" id="PF07980"/>
    </source>
</evidence>
<evidence type="ECO:0000256" key="3">
    <source>
        <dbReference type="ARBA" id="ARBA00022729"/>
    </source>
</evidence>
<keyword evidence="3" id="KW-0732">Signal</keyword>
<name>A0A4R0NDK8_9SPHI</name>
<keyword evidence="4 7" id="KW-0472">Membrane</keyword>
<dbReference type="InterPro" id="IPR012944">
    <property type="entry name" value="SusD_RagB_dom"/>
</dbReference>
<dbReference type="OrthoDB" id="653598at2"/>
<reference evidence="10 11" key="1">
    <citation type="submission" date="2019-02" db="EMBL/GenBank/DDBJ databases">
        <title>Pedobacter sp. RP-3-8 sp. nov., isolated from Arctic soil.</title>
        <authorList>
            <person name="Dahal R.H."/>
        </authorList>
    </citation>
    <scope>NUCLEOTIDE SEQUENCE [LARGE SCALE GENOMIC DNA]</scope>
    <source>
        <strain evidence="10 11">RP-3-8</strain>
    </source>
</reference>
<dbReference type="SUPFAM" id="SSF48452">
    <property type="entry name" value="TPR-like"/>
    <property type="match status" value="1"/>
</dbReference>
<evidence type="ECO:0000256" key="6">
    <source>
        <dbReference type="PROSITE-ProRule" id="PRU00339"/>
    </source>
</evidence>
<comment type="subcellular location">
    <subcellularLocation>
        <location evidence="1">Cell outer membrane</location>
    </subcellularLocation>
</comment>
<sequence>MNKYKINSHYVLIILIMVSMSILSCDKQNEWLDVKSNKGSVVPETLSDYQAILDNSAVMNDAYSNAGLIGSDNLLLNQTAFNAAGQDTRNLYNWDKDLWVTGVSYHWNNYYKIIGQANIVLDGIQKIASTENDYSNVKGQALFHRAMIYYELAQLFCSAYHTTMGSDLGLPLRNHADVNLVVQRSSLLATYQQIINDALEASNLLSDHQPYLQRPVKAAAYALLAKAYLNMGDYQNASTFADKCLSTRPQLLDYNSSLVVPSSTYRFPFFAKNNPEVLFYAQGSMFAELMPFTSSRGQVSVELYQSYAEKDLRKTLLFVATDASTVKFRGAYTGKEQNFCGLATNEIYLIRAECNARQEKTEAAMADLNKLLINRYVTGEFSELSASDSEQALALILQERRKELPFTGNIRWEDLKRLNKETRFQTTLSRTINGVTYTLAPNDKRYVLSIPQNEIELTGILQNER</sequence>
<feature type="domain" description="RagB/SusD" evidence="8">
    <location>
        <begin position="335"/>
        <end position="457"/>
    </location>
</feature>
<evidence type="ECO:0000256" key="5">
    <source>
        <dbReference type="ARBA" id="ARBA00023237"/>
    </source>
</evidence>
<feature type="domain" description="SusD-like N-terminal" evidence="9">
    <location>
        <begin position="30"/>
        <end position="229"/>
    </location>
</feature>
<dbReference type="RefSeq" id="WP_131607453.1">
    <property type="nucleotide sequence ID" value="NZ_SJSM01000002.1"/>
</dbReference>
<feature type="repeat" description="TPR" evidence="6">
    <location>
        <begin position="218"/>
        <end position="251"/>
    </location>
</feature>
<evidence type="ECO:0000313" key="11">
    <source>
        <dbReference type="Proteomes" id="UP000291117"/>
    </source>
</evidence>
<dbReference type="InterPro" id="IPR019734">
    <property type="entry name" value="TPR_rpt"/>
</dbReference>
<dbReference type="PROSITE" id="PS50005">
    <property type="entry name" value="TPR"/>
    <property type="match status" value="1"/>
</dbReference>
<organism evidence="10 11">
    <name type="scientific">Pedobacter hiemivivus</name>
    <dbReference type="NCBI Taxonomy" id="2530454"/>
    <lineage>
        <taxon>Bacteria</taxon>
        <taxon>Pseudomonadati</taxon>
        <taxon>Bacteroidota</taxon>
        <taxon>Sphingobacteriia</taxon>
        <taxon>Sphingobacteriales</taxon>
        <taxon>Sphingobacteriaceae</taxon>
        <taxon>Pedobacter</taxon>
    </lineage>
</organism>
<accession>A0A4R0NDK8</accession>
<evidence type="ECO:0000256" key="2">
    <source>
        <dbReference type="ARBA" id="ARBA00006275"/>
    </source>
</evidence>
<dbReference type="EMBL" id="SJSM01000002">
    <property type="protein sequence ID" value="TCC98470.1"/>
    <property type="molecule type" value="Genomic_DNA"/>
</dbReference>
<dbReference type="PROSITE" id="PS51257">
    <property type="entry name" value="PROKAR_LIPOPROTEIN"/>
    <property type="match status" value="1"/>
</dbReference>
<dbReference type="InterPro" id="IPR011990">
    <property type="entry name" value="TPR-like_helical_dom_sf"/>
</dbReference>
<feature type="transmembrane region" description="Helical" evidence="7">
    <location>
        <begin position="6"/>
        <end position="25"/>
    </location>
</feature>
<evidence type="ECO:0000256" key="1">
    <source>
        <dbReference type="ARBA" id="ARBA00004442"/>
    </source>
</evidence>
<dbReference type="SMART" id="SM00028">
    <property type="entry name" value="TPR"/>
    <property type="match status" value="1"/>
</dbReference>
<dbReference type="Proteomes" id="UP000291117">
    <property type="component" value="Unassembled WGS sequence"/>
</dbReference>
<evidence type="ECO:0000313" key="10">
    <source>
        <dbReference type="EMBL" id="TCC98470.1"/>
    </source>
</evidence>
<keyword evidence="6" id="KW-0802">TPR repeat</keyword>
<dbReference type="Gene3D" id="1.25.40.390">
    <property type="match status" value="1"/>
</dbReference>
<evidence type="ECO:0000259" key="9">
    <source>
        <dbReference type="Pfam" id="PF14322"/>
    </source>
</evidence>
<keyword evidence="7" id="KW-0812">Transmembrane</keyword>
<evidence type="ECO:0000256" key="4">
    <source>
        <dbReference type="ARBA" id="ARBA00023136"/>
    </source>
</evidence>
<protein>
    <submittedName>
        <fullName evidence="10">RagB/SusD family nutrient uptake outer membrane protein</fullName>
    </submittedName>
</protein>
<dbReference type="Pfam" id="PF07980">
    <property type="entry name" value="SusD_RagB"/>
    <property type="match status" value="1"/>
</dbReference>
<keyword evidence="11" id="KW-1185">Reference proteome</keyword>
<dbReference type="InterPro" id="IPR033985">
    <property type="entry name" value="SusD-like_N"/>
</dbReference>
<comment type="caution">
    <text evidence="10">The sequence shown here is derived from an EMBL/GenBank/DDBJ whole genome shotgun (WGS) entry which is preliminary data.</text>
</comment>
<dbReference type="AlphaFoldDB" id="A0A4R0NDK8"/>
<keyword evidence="7" id="KW-1133">Transmembrane helix</keyword>
<proteinExistence type="inferred from homology"/>
<dbReference type="Pfam" id="PF14322">
    <property type="entry name" value="SusD-like_3"/>
    <property type="match status" value="1"/>
</dbReference>
<keyword evidence="5" id="KW-0998">Cell outer membrane</keyword>
<dbReference type="GO" id="GO:0009279">
    <property type="term" value="C:cell outer membrane"/>
    <property type="evidence" value="ECO:0007669"/>
    <property type="project" value="UniProtKB-SubCell"/>
</dbReference>
<evidence type="ECO:0000256" key="7">
    <source>
        <dbReference type="SAM" id="Phobius"/>
    </source>
</evidence>
<comment type="similarity">
    <text evidence="2">Belongs to the SusD family.</text>
</comment>
<gene>
    <name evidence="10" type="ORF">EZ444_04080</name>
</gene>